<evidence type="ECO:0000256" key="5">
    <source>
        <dbReference type="ARBA" id="ARBA00011917"/>
    </source>
</evidence>
<dbReference type="OrthoDB" id="515692at2759"/>
<dbReference type="Pfam" id="PF00753">
    <property type="entry name" value="Lactamase_B"/>
    <property type="match status" value="1"/>
</dbReference>
<dbReference type="HAMAP" id="MF_01374">
    <property type="entry name" value="Glyoxalase_2"/>
    <property type="match status" value="1"/>
</dbReference>
<dbReference type="NCBIfam" id="TIGR03413">
    <property type="entry name" value="GSH_gloB"/>
    <property type="match status" value="1"/>
</dbReference>
<dbReference type="InterPro" id="IPR032282">
    <property type="entry name" value="HAGH_C"/>
</dbReference>
<name>A0A8K1FFZ4_PYTOL</name>
<comment type="catalytic activity">
    <reaction evidence="1">
        <text>an S-(2-hydroxyacyl)glutathione + H2O = a 2-hydroxy carboxylate + glutathione + H(+)</text>
        <dbReference type="Rhea" id="RHEA:21864"/>
        <dbReference type="ChEBI" id="CHEBI:15377"/>
        <dbReference type="ChEBI" id="CHEBI:15378"/>
        <dbReference type="ChEBI" id="CHEBI:57925"/>
        <dbReference type="ChEBI" id="CHEBI:58896"/>
        <dbReference type="ChEBI" id="CHEBI:71261"/>
        <dbReference type="EC" id="3.1.2.6"/>
    </reaction>
</comment>
<reference evidence="12" key="1">
    <citation type="submission" date="2019-03" db="EMBL/GenBank/DDBJ databases">
        <title>Long read genome sequence of the mycoparasitic Pythium oligandrum ATCC 38472 isolated from sugarbeet rhizosphere.</title>
        <authorList>
            <person name="Gaulin E."/>
        </authorList>
    </citation>
    <scope>NUCLEOTIDE SEQUENCE</scope>
    <source>
        <strain evidence="12">ATCC 38472_TT</strain>
    </source>
</reference>
<dbReference type="PANTHER" id="PTHR11935:SF94">
    <property type="entry name" value="TENZING NORGAY, ISOFORM C"/>
    <property type="match status" value="1"/>
</dbReference>
<gene>
    <name evidence="12" type="ORF">Poli38472_003223</name>
</gene>
<evidence type="ECO:0000256" key="4">
    <source>
        <dbReference type="ARBA" id="ARBA00006759"/>
    </source>
</evidence>
<dbReference type="AlphaFoldDB" id="A0A8K1FFZ4"/>
<dbReference type="CDD" id="cd07723">
    <property type="entry name" value="hydroxyacylglutathione_hydrolase_MBL-fold"/>
    <property type="match status" value="1"/>
</dbReference>
<dbReference type="Gene3D" id="3.60.15.10">
    <property type="entry name" value="Ribonuclease Z/Hydroxyacylglutathione hydrolase-like"/>
    <property type="match status" value="1"/>
</dbReference>
<evidence type="ECO:0000256" key="9">
    <source>
        <dbReference type="ARBA" id="ARBA00031044"/>
    </source>
</evidence>
<protein>
    <recommendedName>
        <fullName evidence="5">hydroxyacylglutathione hydrolase</fullName>
        <ecNumber evidence="5">3.1.2.6</ecNumber>
    </recommendedName>
    <alternativeName>
        <fullName evidence="9">Glyoxalase II</fullName>
    </alternativeName>
</protein>
<feature type="chain" id="PRO_5035477510" description="hydroxyacylglutathione hydrolase" evidence="10">
    <location>
        <begin position="21"/>
        <end position="315"/>
    </location>
</feature>
<comment type="cofactor">
    <cofactor evidence="2">
        <name>Zn(2+)</name>
        <dbReference type="ChEBI" id="CHEBI:29105"/>
    </cofactor>
</comment>
<dbReference type="InterPro" id="IPR017782">
    <property type="entry name" value="Hydroxyacylglutathione_Hdrlase"/>
</dbReference>
<evidence type="ECO:0000313" key="13">
    <source>
        <dbReference type="Proteomes" id="UP000794436"/>
    </source>
</evidence>
<evidence type="ECO:0000256" key="1">
    <source>
        <dbReference type="ARBA" id="ARBA00001623"/>
    </source>
</evidence>
<keyword evidence="10" id="KW-0732">Signal</keyword>
<dbReference type="GO" id="GO:0019243">
    <property type="term" value="P:methylglyoxal catabolic process to D-lactate via S-lactoyl-glutathione"/>
    <property type="evidence" value="ECO:0007669"/>
    <property type="project" value="InterPro"/>
</dbReference>
<keyword evidence="13" id="KW-1185">Reference proteome</keyword>
<evidence type="ECO:0000259" key="11">
    <source>
        <dbReference type="SMART" id="SM00849"/>
    </source>
</evidence>
<evidence type="ECO:0000256" key="6">
    <source>
        <dbReference type="ARBA" id="ARBA00022723"/>
    </source>
</evidence>
<dbReference type="SUPFAM" id="SSF56281">
    <property type="entry name" value="Metallo-hydrolase/oxidoreductase"/>
    <property type="match status" value="1"/>
</dbReference>
<dbReference type="EMBL" id="SPLM01000144">
    <property type="protein sequence ID" value="TMW57298.1"/>
    <property type="molecule type" value="Genomic_DNA"/>
</dbReference>
<evidence type="ECO:0000256" key="2">
    <source>
        <dbReference type="ARBA" id="ARBA00001947"/>
    </source>
</evidence>
<evidence type="ECO:0000256" key="3">
    <source>
        <dbReference type="ARBA" id="ARBA00004963"/>
    </source>
</evidence>
<dbReference type="GO" id="GO:0004416">
    <property type="term" value="F:hydroxyacylglutathione hydrolase activity"/>
    <property type="evidence" value="ECO:0007669"/>
    <property type="project" value="UniProtKB-EC"/>
</dbReference>
<evidence type="ECO:0000256" key="10">
    <source>
        <dbReference type="SAM" id="SignalP"/>
    </source>
</evidence>
<dbReference type="InterPro" id="IPR035680">
    <property type="entry name" value="Clx_II_MBL"/>
</dbReference>
<feature type="signal peptide" evidence="10">
    <location>
        <begin position="1"/>
        <end position="20"/>
    </location>
</feature>
<keyword evidence="8" id="KW-0862">Zinc</keyword>
<dbReference type="Proteomes" id="UP000794436">
    <property type="component" value="Unassembled WGS sequence"/>
</dbReference>
<sequence length="315" mass="35027">MTMRLMGMRGLSLLPHSALASSLRTQTRCSFVTLKGGNAASEDKPKSKKYLRDPSLRVRIVSMFEDNYGYIVVDEANQTMFAIDPAEPAKILPVLKEEETNQKREFLGILTTHKHWDHAGGNQGIADKYPKALVAGPAKEEIPARNKALQGGEKFKVGASKVKVLSVPCHTAGHLAYVVTGDPDTPPLLFPGDTLFIGGCGRFFEGTAEDMYRALYEVILTLPKDTRVYCGHEYTMSNLRFALSVDPSNAVLREKIAQVKIRRSKNLPSVPSTLREEMQYNPFLRVHEEVIRNAVGGSDPVSVLDHLRRQKDSFQ</sequence>
<evidence type="ECO:0000256" key="7">
    <source>
        <dbReference type="ARBA" id="ARBA00022801"/>
    </source>
</evidence>
<dbReference type="PIRSF" id="PIRSF005457">
    <property type="entry name" value="Glx"/>
    <property type="match status" value="1"/>
</dbReference>
<dbReference type="Pfam" id="PF16123">
    <property type="entry name" value="HAGH_C"/>
    <property type="match status" value="1"/>
</dbReference>
<dbReference type="GO" id="GO:0046872">
    <property type="term" value="F:metal ion binding"/>
    <property type="evidence" value="ECO:0007669"/>
    <property type="project" value="UniProtKB-KW"/>
</dbReference>
<dbReference type="InterPro" id="IPR001279">
    <property type="entry name" value="Metallo-B-lactamas"/>
</dbReference>
<feature type="domain" description="Metallo-beta-lactamase" evidence="11">
    <location>
        <begin position="66"/>
        <end position="232"/>
    </location>
</feature>
<comment type="caution">
    <text evidence="12">The sequence shown here is derived from an EMBL/GenBank/DDBJ whole genome shotgun (WGS) entry which is preliminary data.</text>
</comment>
<evidence type="ECO:0000313" key="12">
    <source>
        <dbReference type="EMBL" id="TMW57298.1"/>
    </source>
</evidence>
<comment type="pathway">
    <text evidence="3">Secondary metabolite metabolism; methylglyoxal degradation; (R)-lactate from methylglyoxal: step 2/2.</text>
</comment>
<comment type="similarity">
    <text evidence="4">Belongs to the metallo-beta-lactamase superfamily. Glyoxalase II family.</text>
</comment>
<dbReference type="InterPro" id="IPR036866">
    <property type="entry name" value="RibonucZ/Hydroxyglut_hydro"/>
</dbReference>
<keyword evidence="6" id="KW-0479">Metal-binding</keyword>
<evidence type="ECO:0000256" key="8">
    <source>
        <dbReference type="ARBA" id="ARBA00022833"/>
    </source>
</evidence>
<dbReference type="SMART" id="SM00849">
    <property type="entry name" value="Lactamase_B"/>
    <property type="match status" value="1"/>
</dbReference>
<accession>A0A8K1FFZ4</accession>
<organism evidence="12 13">
    <name type="scientific">Pythium oligandrum</name>
    <name type="common">Mycoparasitic fungus</name>
    <dbReference type="NCBI Taxonomy" id="41045"/>
    <lineage>
        <taxon>Eukaryota</taxon>
        <taxon>Sar</taxon>
        <taxon>Stramenopiles</taxon>
        <taxon>Oomycota</taxon>
        <taxon>Peronosporomycetes</taxon>
        <taxon>Pythiales</taxon>
        <taxon>Pythiaceae</taxon>
        <taxon>Pythium</taxon>
    </lineage>
</organism>
<keyword evidence="7" id="KW-0378">Hydrolase</keyword>
<proteinExistence type="inferred from homology"/>
<dbReference type="PANTHER" id="PTHR11935">
    <property type="entry name" value="BETA LACTAMASE DOMAIN"/>
    <property type="match status" value="1"/>
</dbReference>
<dbReference type="EC" id="3.1.2.6" evidence="5"/>